<evidence type="ECO:0000256" key="1">
    <source>
        <dbReference type="SAM" id="MobiDB-lite"/>
    </source>
</evidence>
<feature type="region of interest" description="Disordered" evidence="1">
    <location>
        <begin position="32"/>
        <end position="130"/>
    </location>
</feature>
<proteinExistence type="predicted"/>
<dbReference type="EMBL" id="JACGWO010000012">
    <property type="protein sequence ID" value="KAK4413796.1"/>
    <property type="molecule type" value="Genomic_DNA"/>
</dbReference>
<feature type="compositionally biased region" description="Polar residues" evidence="1">
    <location>
        <begin position="98"/>
        <end position="111"/>
    </location>
</feature>
<dbReference type="AlphaFoldDB" id="A0AAE2C9E5"/>
<sequence length="130" mass="14381">MLPNGVTRKQPVIYEFTPKLCSDCCKSGHLKNSCQGPQTQTVAPAAPCNQIAPNEHSKAQPSEWTTVKRRHKKAKKNQLQATESLPTKSKFDAVGESQAPQAMSNKIQEQQRPAKPKQARTVSPQRIPSH</sequence>
<feature type="compositionally biased region" description="Polar residues" evidence="1">
    <location>
        <begin position="32"/>
        <end position="42"/>
    </location>
</feature>
<dbReference type="Proteomes" id="UP001293254">
    <property type="component" value="Unassembled WGS sequence"/>
</dbReference>
<reference evidence="2" key="1">
    <citation type="submission" date="2020-06" db="EMBL/GenBank/DDBJ databases">
        <authorList>
            <person name="Li T."/>
            <person name="Hu X."/>
            <person name="Zhang T."/>
            <person name="Song X."/>
            <person name="Zhang H."/>
            <person name="Dai N."/>
            <person name="Sheng W."/>
            <person name="Hou X."/>
            <person name="Wei L."/>
        </authorList>
    </citation>
    <scope>NUCLEOTIDE SEQUENCE</scope>
    <source>
        <strain evidence="2">3651</strain>
        <tissue evidence="2">Leaf</tissue>
    </source>
</reference>
<protein>
    <submittedName>
        <fullName evidence="2">Uncharacterized protein</fullName>
    </submittedName>
</protein>
<gene>
    <name evidence="2" type="ORF">Salat_2792400</name>
</gene>
<feature type="compositionally biased region" description="Polar residues" evidence="1">
    <location>
        <begin position="120"/>
        <end position="130"/>
    </location>
</feature>
<keyword evidence="3" id="KW-1185">Reference proteome</keyword>
<evidence type="ECO:0000313" key="2">
    <source>
        <dbReference type="EMBL" id="KAK4413796.1"/>
    </source>
</evidence>
<feature type="compositionally biased region" description="Polar residues" evidence="1">
    <location>
        <begin position="77"/>
        <end position="87"/>
    </location>
</feature>
<accession>A0AAE2C9E5</accession>
<reference evidence="2" key="2">
    <citation type="journal article" date="2024" name="Plant">
        <title>Genomic evolution and insights into agronomic trait innovations of Sesamum species.</title>
        <authorList>
            <person name="Miao H."/>
            <person name="Wang L."/>
            <person name="Qu L."/>
            <person name="Liu H."/>
            <person name="Sun Y."/>
            <person name="Le M."/>
            <person name="Wang Q."/>
            <person name="Wei S."/>
            <person name="Zheng Y."/>
            <person name="Lin W."/>
            <person name="Duan Y."/>
            <person name="Cao H."/>
            <person name="Xiong S."/>
            <person name="Wang X."/>
            <person name="Wei L."/>
            <person name="Li C."/>
            <person name="Ma Q."/>
            <person name="Ju M."/>
            <person name="Zhao R."/>
            <person name="Li G."/>
            <person name="Mu C."/>
            <person name="Tian Q."/>
            <person name="Mei H."/>
            <person name="Zhang T."/>
            <person name="Gao T."/>
            <person name="Zhang H."/>
        </authorList>
    </citation>
    <scope>NUCLEOTIDE SEQUENCE</scope>
    <source>
        <strain evidence="2">3651</strain>
    </source>
</reference>
<comment type="caution">
    <text evidence="2">The sequence shown here is derived from an EMBL/GenBank/DDBJ whole genome shotgun (WGS) entry which is preliminary data.</text>
</comment>
<organism evidence="2 3">
    <name type="scientific">Sesamum alatum</name>
    <dbReference type="NCBI Taxonomy" id="300844"/>
    <lineage>
        <taxon>Eukaryota</taxon>
        <taxon>Viridiplantae</taxon>
        <taxon>Streptophyta</taxon>
        <taxon>Embryophyta</taxon>
        <taxon>Tracheophyta</taxon>
        <taxon>Spermatophyta</taxon>
        <taxon>Magnoliopsida</taxon>
        <taxon>eudicotyledons</taxon>
        <taxon>Gunneridae</taxon>
        <taxon>Pentapetalae</taxon>
        <taxon>asterids</taxon>
        <taxon>lamiids</taxon>
        <taxon>Lamiales</taxon>
        <taxon>Pedaliaceae</taxon>
        <taxon>Sesamum</taxon>
    </lineage>
</organism>
<name>A0AAE2C9E5_9LAMI</name>
<feature type="compositionally biased region" description="Basic residues" evidence="1">
    <location>
        <begin position="67"/>
        <end position="76"/>
    </location>
</feature>
<evidence type="ECO:0000313" key="3">
    <source>
        <dbReference type="Proteomes" id="UP001293254"/>
    </source>
</evidence>